<dbReference type="CDD" id="cd04688">
    <property type="entry name" value="NUDIX_Hydrolase"/>
    <property type="match status" value="1"/>
</dbReference>
<keyword evidence="5" id="KW-1185">Reference proteome</keyword>
<evidence type="ECO:0000313" key="5">
    <source>
        <dbReference type="Proteomes" id="UP000198312"/>
    </source>
</evidence>
<dbReference type="PANTHER" id="PTHR43046">
    <property type="entry name" value="GDP-MANNOSE MANNOSYL HYDROLASE"/>
    <property type="match status" value="1"/>
</dbReference>
<dbReference type="PROSITE" id="PS51462">
    <property type="entry name" value="NUDIX"/>
    <property type="match status" value="1"/>
</dbReference>
<dbReference type="SUPFAM" id="SSF55811">
    <property type="entry name" value="Nudix"/>
    <property type="match status" value="1"/>
</dbReference>
<evidence type="ECO:0000259" key="3">
    <source>
        <dbReference type="PROSITE" id="PS51462"/>
    </source>
</evidence>
<accession>A0A220U680</accession>
<dbReference type="RefSeq" id="WP_089063073.1">
    <property type="nucleotide sequence ID" value="NZ_CP022315.1"/>
</dbReference>
<dbReference type="AlphaFoldDB" id="A0A220U680"/>
<proteinExistence type="predicted"/>
<keyword evidence="2" id="KW-0378">Hydrolase</keyword>
<dbReference type="Pfam" id="PF00293">
    <property type="entry name" value="NUDIX"/>
    <property type="match status" value="1"/>
</dbReference>
<dbReference type="GO" id="GO:0016787">
    <property type="term" value="F:hydrolase activity"/>
    <property type="evidence" value="ECO:0007669"/>
    <property type="project" value="UniProtKB-KW"/>
</dbReference>
<dbReference type="Gene3D" id="3.90.79.10">
    <property type="entry name" value="Nucleoside Triphosphate Pyrophosphohydrolase"/>
    <property type="match status" value="1"/>
</dbReference>
<name>A0A220U680_9BACI</name>
<organism evidence="4 5">
    <name type="scientific">Virgibacillus phasianinus</name>
    <dbReference type="NCBI Taxonomy" id="2017483"/>
    <lineage>
        <taxon>Bacteria</taxon>
        <taxon>Bacillati</taxon>
        <taxon>Bacillota</taxon>
        <taxon>Bacilli</taxon>
        <taxon>Bacillales</taxon>
        <taxon>Bacillaceae</taxon>
        <taxon>Virgibacillus</taxon>
    </lineage>
</organism>
<evidence type="ECO:0000256" key="1">
    <source>
        <dbReference type="ARBA" id="ARBA00001946"/>
    </source>
</evidence>
<dbReference type="InterPro" id="IPR000086">
    <property type="entry name" value="NUDIX_hydrolase_dom"/>
</dbReference>
<comment type="cofactor">
    <cofactor evidence="1">
        <name>Mg(2+)</name>
        <dbReference type="ChEBI" id="CHEBI:18420"/>
    </cofactor>
</comment>
<dbReference type="PANTHER" id="PTHR43046:SF14">
    <property type="entry name" value="MUTT_NUDIX FAMILY PROTEIN"/>
    <property type="match status" value="1"/>
</dbReference>
<protein>
    <submittedName>
        <fullName evidence="4">DNA mismatch repair protein MutT</fullName>
    </submittedName>
</protein>
<dbReference type="InterPro" id="IPR015797">
    <property type="entry name" value="NUDIX_hydrolase-like_dom_sf"/>
</dbReference>
<evidence type="ECO:0000256" key="2">
    <source>
        <dbReference type="ARBA" id="ARBA00022801"/>
    </source>
</evidence>
<dbReference type="Proteomes" id="UP000198312">
    <property type="component" value="Chromosome"/>
</dbReference>
<evidence type="ECO:0000313" key="4">
    <source>
        <dbReference type="EMBL" id="ASK63814.1"/>
    </source>
</evidence>
<dbReference type="OrthoDB" id="7376250at2"/>
<dbReference type="EMBL" id="CP022315">
    <property type="protein sequence ID" value="ASK63814.1"/>
    <property type="molecule type" value="Genomic_DNA"/>
</dbReference>
<dbReference type="PROSITE" id="PS00893">
    <property type="entry name" value="NUDIX_BOX"/>
    <property type="match status" value="1"/>
</dbReference>
<gene>
    <name evidence="4" type="ORF">CFK37_17440</name>
</gene>
<dbReference type="InterPro" id="IPR020084">
    <property type="entry name" value="NUDIX_hydrolase_CS"/>
</dbReference>
<feature type="domain" description="Nudix hydrolase" evidence="3">
    <location>
        <begin position="4"/>
        <end position="144"/>
    </location>
</feature>
<dbReference type="KEGG" id="vil:CFK37_17440"/>
<sequence>MRKGIIRPLVICIFQKDNSILVAEGYDSVKKNYFYRPIGGGIEFGETSSAALAREIEEEVGAAIDHLEYIGTVENLFKFNGETGHEIVFVYDAKFVDTGLYEKGSFIGKEDNGATYKAMWKPLTEFGKGKLRLVPDALLNLIAQTGEGR</sequence>
<reference evidence="4 5" key="1">
    <citation type="submission" date="2017-07" db="EMBL/GenBank/DDBJ databases">
        <title>Virgibacillus sp. LM2416.</title>
        <authorList>
            <person name="Tak E.J."/>
            <person name="Bae J.-W."/>
        </authorList>
    </citation>
    <scope>NUCLEOTIDE SEQUENCE [LARGE SCALE GENOMIC DNA]</scope>
    <source>
        <strain evidence="4 5">LM2416</strain>
    </source>
</reference>